<dbReference type="EMBL" id="JALKCH010000010">
    <property type="protein sequence ID" value="MCK0198378.1"/>
    <property type="molecule type" value="Genomic_DNA"/>
</dbReference>
<protein>
    <submittedName>
        <fullName evidence="1">Uncharacterized protein</fullName>
    </submittedName>
</protein>
<keyword evidence="2" id="KW-1185">Reference proteome</keyword>
<evidence type="ECO:0000313" key="1">
    <source>
        <dbReference type="EMBL" id="MCK0198378.1"/>
    </source>
</evidence>
<reference evidence="1 2" key="1">
    <citation type="submission" date="2022-04" db="EMBL/GenBank/DDBJ databases">
        <authorList>
            <person name="Grouzdev D.S."/>
            <person name="Pantiukh K.S."/>
            <person name="Krutkina M.S."/>
        </authorList>
    </citation>
    <scope>NUCLEOTIDE SEQUENCE [LARGE SCALE GENOMIC DNA]</scope>
    <source>
        <strain evidence="1 2">6x-1</strain>
    </source>
</reference>
<dbReference type="Proteomes" id="UP001203284">
    <property type="component" value="Unassembled WGS sequence"/>
</dbReference>
<accession>A0ABT0DEJ9</accession>
<proteinExistence type="predicted"/>
<name>A0ABT0DEJ9_9HYPH</name>
<sequence>MLQSVFPVLPALIIAHAFMSALLFRTFSEAAEGAEDYVLPPEAYPA</sequence>
<comment type="caution">
    <text evidence="1">The sequence shown here is derived from an EMBL/GenBank/DDBJ whole genome shotgun (WGS) entry which is preliminary data.</text>
</comment>
<dbReference type="RefSeq" id="WP_247030266.1">
    <property type="nucleotide sequence ID" value="NZ_JALKCH010000010.1"/>
</dbReference>
<organism evidence="1 2">
    <name type="scientific">Ancylobacter crimeensis</name>
    <dbReference type="NCBI Taxonomy" id="2579147"/>
    <lineage>
        <taxon>Bacteria</taxon>
        <taxon>Pseudomonadati</taxon>
        <taxon>Pseudomonadota</taxon>
        <taxon>Alphaproteobacteria</taxon>
        <taxon>Hyphomicrobiales</taxon>
        <taxon>Xanthobacteraceae</taxon>
        <taxon>Ancylobacter</taxon>
    </lineage>
</organism>
<gene>
    <name evidence="1" type="ORF">MWN34_15805</name>
</gene>
<evidence type="ECO:0000313" key="2">
    <source>
        <dbReference type="Proteomes" id="UP001203284"/>
    </source>
</evidence>